<dbReference type="AlphaFoldDB" id="G0AK12"/>
<name>G0AK12_COLFT</name>
<evidence type="ECO:0000256" key="4">
    <source>
        <dbReference type="ARBA" id="ARBA00023136"/>
    </source>
</evidence>
<evidence type="ECO:0000256" key="3">
    <source>
        <dbReference type="ARBA" id="ARBA00022989"/>
    </source>
</evidence>
<evidence type="ECO:0000256" key="5">
    <source>
        <dbReference type="SAM" id="Phobius"/>
    </source>
</evidence>
<evidence type="ECO:0000259" key="6">
    <source>
        <dbReference type="Pfam" id="PF00892"/>
    </source>
</evidence>
<feature type="transmembrane region" description="Helical" evidence="5">
    <location>
        <begin position="50"/>
        <end position="70"/>
    </location>
</feature>
<accession>G0AK12</accession>
<evidence type="ECO:0000313" key="8">
    <source>
        <dbReference type="Proteomes" id="UP000008392"/>
    </source>
</evidence>
<evidence type="ECO:0000256" key="1">
    <source>
        <dbReference type="ARBA" id="ARBA00004141"/>
    </source>
</evidence>
<organism evidence="7 8">
    <name type="scientific">Collimonas fungivorans (strain Ter331)</name>
    <dbReference type="NCBI Taxonomy" id="1005048"/>
    <lineage>
        <taxon>Bacteria</taxon>
        <taxon>Pseudomonadati</taxon>
        <taxon>Pseudomonadota</taxon>
        <taxon>Betaproteobacteria</taxon>
        <taxon>Burkholderiales</taxon>
        <taxon>Oxalobacteraceae</taxon>
        <taxon>Collimonas</taxon>
    </lineage>
</organism>
<feature type="transmembrane region" description="Helical" evidence="5">
    <location>
        <begin position="110"/>
        <end position="128"/>
    </location>
</feature>
<dbReference type="InterPro" id="IPR037185">
    <property type="entry name" value="EmrE-like"/>
</dbReference>
<dbReference type="HOGENOM" id="CLU_033863_5_2_4"/>
<dbReference type="InterPro" id="IPR000620">
    <property type="entry name" value="EamA_dom"/>
</dbReference>
<dbReference type="InterPro" id="IPR050638">
    <property type="entry name" value="AA-Vitamin_Transporters"/>
</dbReference>
<dbReference type="GO" id="GO:0016020">
    <property type="term" value="C:membrane"/>
    <property type="evidence" value="ECO:0007669"/>
    <property type="project" value="UniProtKB-SubCell"/>
</dbReference>
<dbReference type="PANTHER" id="PTHR32322:SF9">
    <property type="entry name" value="AMINO-ACID METABOLITE EFFLUX PUMP-RELATED"/>
    <property type="match status" value="1"/>
</dbReference>
<feature type="transmembrane region" description="Helical" evidence="5">
    <location>
        <begin position="82"/>
        <end position="104"/>
    </location>
</feature>
<reference evidence="7 8" key="1">
    <citation type="journal article" date="2004" name="Environ. Microbiol.">
        <title>Phylogeny-function analysis of (meta)genomic libraries: screening for expression of ribosomal RNA genes by large-insert library fluorescent in situ hybridization (LIL-FISH).</title>
        <authorList>
            <person name="Leveau J.H."/>
            <person name="Gerards S."/>
            <person name="de Boer W."/>
            <person name="van Veen J.A."/>
        </authorList>
    </citation>
    <scope>NUCLEOTIDE SEQUENCE [LARGE SCALE GENOMIC DNA]</scope>
    <source>
        <strain evidence="7 8">Ter331</strain>
    </source>
</reference>
<sequence>MCGNLRCPCRLIQFEESIMNIAELFLLAAIWGASFLFMRVGTPEFGPVPLIFLRVGIAALVLLPVLRSAAARSHLRSKAWPMLVVGVTNSAIPFSLFAYSTLYVNAGFDAVLNATVPLWTGLIAFVWLKAPMSRAQVIGMLVGMAGVVVLVWDKIGEGQAGVWLATAAVLLATLCYGFAINYSKTRLVGVPPFVVAGGSQLAATLVLLPLAFWYWPTATVSATAWYAVLALGVVCTGLAYAIFYRLLDRVGSAYAASVTFLIPIFGVIWGAIFLKEEVTPGMVLGCVIILLGTALATGKLNLSVFLRDKTAK</sequence>
<dbReference type="STRING" id="1005048.CFU_1865"/>
<feature type="domain" description="EamA" evidence="6">
    <location>
        <begin position="24"/>
        <end position="151"/>
    </location>
</feature>
<dbReference type="Pfam" id="PF00892">
    <property type="entry name" value="EamA"/>
    <property type="match status" value="2"/>
</dbReference>
<reference evidence="7 8" key="5">
    <citation type="journal article" date="2011" name="ISME J.">
        <title>Dual transcriptional profiling of a bacterial/fungal confrontation: Collimonas fungivorans versus Aspergillus niger.</title>
        <authorList>
            <person name="Mela F."/>
            <person name="Fritsche K."/>
            <person name="de Boer W."/>
            <person name="van Veen J.A."/>
            <person name="de Graaff L.H."/>
            <person name="van den Berg M."/>
            <person name="Leveau J.H."/>
        </authorList>
    </citation>
    <scope>NUCLEOTIDE SEQUENCE [LARGE SCALE GENOMIC DNA]</scope>
    <source>
        <strain evidence="7 8">Ter331</strain>
    </source>
</reference>
<dbReference type="KEGG" id="cfu:CFU_1865"/>
<keyword evidence="3 5" id="KW-1133">Transmembrane helix</keyword>
<feature type="transmembrane region" description="Helical" evidence="5">
    <location>
        <begin position="21"/>
        <end position="38"/>
    </location>
</feature>
<dbReference type="PANTHER" id="PTHR32322">
    <property type="entry name" value="INNER MEMBRANE TRANSPORTER"/>
    <property type="match status" value="1"/>
</dbReference>
<dbReference type="EMBL" id="CP002745">
    <property type="protein sequence ID" value="AEK61697.1"/>
    <property type="molecule type" value="Genomic_DNA"/>
</dbReference>
<feature type="transmembrane region" description="Helical" evidence="5">
    <location>
        <begin position="161"/>
        <end position="181"/>
    </location>
</feature>
<reference evidence="7 8" key="3">
    <citation type="journal article" date="2008" name="FEMS Microbiol. Ecol.">
        <title>Identification and characterization of genes underlying chitinolysis in Collimonas fungivorans Ter331.</title>
        <authorList>
            <person name="Fritsche K."/>
            <person name="de Boer W."/>
            <person name="Gerards S."/>
            <person name="van den Berg M."/>
            <person name="van Veen J.A."/>
            <person name="Leveau J.H."/>
        </authorList>
    </citation>
    <scope>NUCLEOTIDE SEQUENCE [LARGE SCALE GENOMIC DNA]</scope>
    <source>
        <strain evidence="7 8">Ter331</strain>
    </source>
</reference>
<feature type="transmembrane region" description="Helical" evidence="5">
    <location>
        <begin position="193"/>
        <end position="212"/>
    </location>
</feature>
<feature type="transmembrane region" description="Helical" evidence="5">
    <location>
        <begin position="224"/>
        <end position="247"/>
    </location>
</feature>
<dbReference type="Proteomes" id="UP000008392">
    <property type="component" value="Chromosome"/>
</dbReference>
<proteinExistence type="predicted"/>
<reference evidence="7 8" key="2">
    <citation type="journal article" date="2006" name="J. Microbiol. Methods">
        <title>Genomic flank-sequencing of plasposon insertion sites for rapid identification of functional genes.</title>
        <authorList>
            <person name="Leveau J.H."/>
            <person name="Gerards S."/>
            <person name="Fritsche K."/>
            <person name="Zondag G."/>
            <person name="van Veen J.A."/>
        </authorList>
    </citation>
    <scope>NUCLEOTIDE SEQUENCE [LARGE SCALE GENOMIC DNA]</scope>
    <source>
        <strain evidence="7 8">Ter331</strain>
    </source>
</reference>
<comment type="subcellular location">
    <subcellularLocation>
        <location evidence="1">Membrane</location>
        <topology evidence="1">Multi-pass membrane protein</topology>
    </subcellularLocation>
</comment>
<reference evidence="8" key="6">
    <citation type="submission" date="2011-05" db="EMBL/GenBank/DDBJ databases">
        <title>Complete sequence of Collimonas fungivorans Ter331.</title>
        <authorList>
            <person name="Leveau J.H."/>
        </authorList>
    </citation>
    <scope>NUCLEOTIDE SEQUENCE [LARGE SCALE GENOMIC DNA]</scope>
    <source>
        <strain evidence="8">Ter331</strain>
    </source>
</reference>
<feature type="transmembrane region" description="Helical" evidence="5">
    <location>
        <begin position="254"/>
        <end position="274"/>
    </location>
</feature>
<evidence type="ECO:0000313" key="7">
    <source>
        <dbReference type="EMBL" id="AEK61697.1"/>
    </source>
</evidence>
<dbReference type="SUPFAM" id="SSF103481">
    <property type="entry name" value="Multidrug resistance efflux transporter EmrE"/>
    <property type="match status" value="2"/>
</dbReference>
<feature type="transmembrane region" description="Helical" evidence="5">
    <location>
        <begin position="280"/>
        <end position="302"/>
    </location>
</feature>
<keyword evidence="8" id="KW-1185">Reference proteome</keyword>
<feature type="transmembrane region" description="Helical" evidence="5">
    <location>
        <begin position="135"/>
        <end position="155"/>
    </location>
</feature>
<dbReference type="eggNOG" id="COG0697">
    <property type="taxonomic scope" value="Bacteria"/>
</dbReference>
<gene>
    <name evidence="7" type="ordered locus">CFU_1865</name>
</gene>
<keyword evidence="2 5" id="KW-0812">Transmembrane</keyword>
<keyword evidence="4 5" id="KW-0472">Membrane</keyword>
<reference evidence="7 8" key="4">
    <citation type="journal article" date="2010" name="Environ. Microbiol.">
        <title>The bacterial genus Collimonas: mycophagy, weathering and other adaptive solutions to life in oligotrophic soil environments.</title>
        <authorList>
            <person name="Leveau J.H."/>
            <person name="Uroz S."/>
            <person name="de Boer W."/>
        </authorList>
    </citation>
    <scope>NUCLEOTIDE SEQUENCE [LARGE SCALE GENOMIC DNA]</scope>
    <source>
        <strain evidence="7 8">Ter331</strain>
    </source>
</reference>
<feature type="domain" description="EamA" evidence="6">
    <location>
        <begin position="167"/>
        <end position="296"/>
    </location>
</feature>
<evidence type="ECO:0000256" key="2">
    <source>
        <dbReference type="ARBA" id="ARBA00022692"/>
    </source>
</evidence>
<protein>
    <recommendedName>
        <fullName evidence="6">EamA domain-containing protein</fullName>
    </recommendedName>
</protein>